<dbReference type="GO" id="GO:0003697">
    <property type="term" value="F:single-stranded DNA binding"/>
    <property type="evidence" value="ECO:0007669"/>
    <property type="project" value="InterPro"/>
</dbReference>
<dbReference type="Proteomes" id="UP001385951">
    <property type="component" value="Unassembled WGS sequence"/>
</dbReference>
<accession>A0AAW0GHK6</accession>
<dbReference type="Pfam" id="PF15490">
    <property type="entry name" value="Ten1_2"/>
    <property type="match status" value="1"/>
</dbReference>
<evidence type="ECO:0008006" key="3">
    <source>
        <dbReference type="Google" id="ProtNLM"/>
    </source>
</evidence>
<evidence type="ECO:0000313" key="1">
    <source>
        <dbReference type="EMBL" id="KAK7692843.1"/>
    </source>
</evidence>
<dbReference type="InterPro" id="IPR012340">
    <property type="entry name" value="NA-bd_OB-fold"/>
</dbReference>
<protein>
    <recommendedName>
        <fullName evidence="3">CST complex subunit Stn1 N-terminal domain-containing protein</fullName>
    </recommendedName>
</protein>
<reference evidence="1 2" key="1">
    <citation type="submission" date="2022-09" db="EMBL/GenBank/DDBJ databases">
        <authorList>
            <person name="Palmer J.M."/>
        </authorList>
    </citation>
    <scope>NUCLEOTIDE SEQUENCE [LARGE SCALE GENOMIC DNA]</scope>
    <source>
        <strain evidence="1 2">DSM 7382</strain>
    </source>
</reference>
<keyword evidence="2" id="KW-1185">Reference proteome</keyword>
<gene>
    <name evidence="1" type="ORF">QCA50_004478</name>
</gene>
<name>A0AAW0GHK6_9APHY</name>
<evidence type="ECO:0000313" key="2">
    <source>
        <dbReference type="Proteomes" id="UP001385951"/>
    </source>
</evidence>
<dbReference type="InterPro" id="IPR029146">
    <property type="entry name" value="Ten1_animal_plant"/>
</dbReference>
<dbReference type="EMBL" id="JASBNA010000004">
    <property type="protein sequence ID" value="KAK7692843.1"/>
    <property type="molecule type" value="Genomic_DNA"/>
</dbReference>
<organism evidence="1 2">
    <name type="scientific">Cerrena zonata</name>
    <dbReference type="NCBI Taxonomy" id="2478898"/>
    <lineage>
        <taxon>Eukaryota</taxon>
        <taxon>Fungi</taxon>
        <taxon>Dikarya</taxon>
        <taxon>Basidiomycota</taxon>
        <taxon>Agaricomycotina</taxon>
        <taxon>Agaricomycetes</taxon>
        <taxon>Polyporales</taxon>
        <taxon>Cerrenaceae</taxon>
        <taxon>Cerrena</taxon>
    </lineage>
</organism>
<dbReference type="Gene3D" id="2.40.50.140">
    <property type="entry name" value="Nucleic acid-binding proteins"/>
    <property type="match status" value="1"/>
</dbReference>
<comment type="caution">
    <text evidence="1">The sequence shown here is derived from an EMBL/GenBank/DDBJ whole genome shotgun (WGS) entry which is preliminary data.</text>
</comment>
<dbReference type="AlphaFoldDB" id="A0AAW0GHK6"/>
<proteinExistence type="predicted"/>
<dbReference type="GO" id="GO:1990879">
    <property type="term" value="C:CST complex"/>
    <property type="evidence" value="ECO:0007669"/>
    <property type="project" value="InterPro"/>
</dbReference>
<sequence length="133" mass="15073">MEPAIPTRLRDVSTKKLPMKVRVAGRVSSYDVASSTMILSDEDDNVLIDVSLCVDPYVPSTWLREAHTLVVAMGYLEQTPKDVRYLRSDISVSKATKKIIFRALLVREANDLQLSSWYKAIEERQKLTSRAES</sequence>